<sequence>MRPSSTGCVLQARDASFKHGMRLSNTGCVHGVRDAQRSQMEFKEDDEMCTGREGRGERGEGRGERREEREREEREERREKEKRERDALASAKRRGSEERERGERKRRIGKCLGPHAKCHVSASRTWTLQQNIGTLPRLSSPSKDAGG</sequence>
<reference evidence="3" key="1">
    <citation type="journal article" date="2017" name="Nature">
        <title>The sunflower genome provides insights into oil metabolism, flowering and Asterid evolution.</title>
        <authorList>
            <person name="Badouin H."/>
            <person name="Gouzy J."/>
            <person name="Grassa C.J."/>
            <person name="Murat F."/>
            <person name="Staton S.E."/>
            <person name="Cottret L."/>
            <person name="Lelandais-Briere C."/>
            <person name="Owens G.L."/>
            <person name="Carrere S."/>
            <person name="Mayjonade B."/>
            <person name="Legrand L."/>
            <person name="Gill N."/>
            <person name="Kane N.C."/>
            <person name="Bowers J.E."/>
            <person name="Hubner S."/>
            <person name="Bellec A."/>
            <person name="Berard A."/>
            <person name="Berges H."/>
            <person name="Blanchet N."/>
            <person name="Boniface M.C."/>
            <person name="Brunel D."/>
            <person name="Catrice O."/>
            <person name="Chaidir N."/>
            <person name="Claudel C."/>
            <person name="Donnadieu C."/>
            <person name="Faraut T."/>
            <person name="Fievet G."/>
            <person name="Helmstetter N."/>
            <person name="King M."/>
            <person name="Knapp S.J."/>
            <person name="Lai Z."/>
            <person name="Le Paslier M.C."/>
            <person name="Lippi Y."/>
            <person name="Lorenzon L."/>
            <person name="Mandel J.R."/>
            <person name="Marage G."/>
            <person name="Marchand G."/>
            <person name="Marquand E."/>
            <person name="Bret-Mestries E."/>
            <person name="Morien E."/>
            <person name="Nambeesan S."/>
            <person name="Nguyen T."/>
            <person name="Pegot-Espagnet P."/>
            <person name="Pouilly N."/>
            <person name="Raftis F."/>
            <person name="Sallet E."/>
            <person name="Schiex T."/>
            <person name="Thomas J."/>
            <person name="Vandecasteele C."/>
            <person name="Vares D."/>
            <person name="Vear F."/>
            <person name="Vautrin S."/>
            <person name="Crespi M."/>
            <person name="Mangin B."/>
            <person name="Burke J.M."/>
            <person name="Salse J."/>
            <person name="Munos S."/>
            <person name="Vincourt P."/>
            <person name="Rieseberg L.H."/>
            <person name="Langlade N.B."/>
        </authorList>
    </citation>
    <scope>NUCLEOTIDE SEQUENCE [LARGE SCALE GENOMIC DNA]</scope>
    <source>
        <strain evidence="3">cv. SF193</strain>
    </source>
</reference>
<name>A0A251SGN0_HELAN</name>
<accession>A0A251SGN0</accession>
<feature type="compositionally biased region" description="Basic and acidic residues" evidence="1">
    <location>
        <begin position="49"/>
        <end position="87"/>
    </location>
</feature>
<feature type="region of interest" description="Disordered" evidence="1">
    <location>
        <begin position="39"/>
        <end position="114"/>
    </location>
</feature>
<dbReference type="InParanoid" id="A0A251SGN0"/>
<evidence type="ECO:0000313" key="3">
    <source>
        <dbReference type="Proteomes" id="UP000215914"/>
    </source>
</evidence>
<keyword evidence="3" id="KW-1185">Reference proteome</keyword>
<gene>
    <name evidence="2" type="ORF">HannXRQ_Chr14g0440691</name>
</gene>
<organism evidence="2 3">
    <name type="scientific">Helianthus annuus</name>
    <name type="common">Common sunflower</name>
    <dbReference type="NCBI Taxonomy" id="4232"/>
    <lineage>
        <taxon>Eukaryota</taxon>
        <taxon>Viridiplantae</taxon>
        <taxon>Streptophyta</taxon>
        <taxon>Embryophyta</taxon>
        <taxon>Tracheophyta</taxon>
        <taxon>Spermatophyta</taxon>
        <taxon>Magnoliopsida</taxon>
        <taxon>eudicotyledons</taxon>
        <taxon>Gunneridae</taxon>
        <taxon>Pentapetalae</taxon>
        <taxon>asterids</taxon>
        <taxon>campanulids</taxon>
        <taxon>Asterales</taxon>
        <taxon>Asteraceae</taxon>
        <taxon>Asteroideae</taxon>
        <taxon>Heliantheae alliance</taxon>
        <taxon>Heliantheae</taxon>
        <taxon>Helianthus</taxon>
    </lineage>
</organism>
<protein>
    <submittedName>
        <fullName evidence="2">Uncharacterized protein</fullName>
    </submittedName>
</protein>
<dbReference type="Proteomes" id="UP000215914">
    <property type="component" value="Chromosome 14"/>
</dbReference>
<dbReference type="AlphaFoldDB" id="A0A251SGN0"/>
<feature type="compositionally biased region" description="Basic and acidic residues" evidence="1">
    <location>
        <begin position="94"/>
        <end position="103"/>
    </location>
</feature>
<dbReference type="EMBL" id="CM007903">
    <property type="protein sequence ID" value="OTF97987.1"/>
    <property type="molecule type" value="Genomic_DNA"/>
</dbReference>
<evidence type="ECO:0000256" key="1">
    <source>
        <dbReference type="SAM" id="MobiDB-lite"/>
    </source>
</evidence>
<evidence type="ECO:0000313" key="2">
    <source>
        <dbReference type="EMBL" id="OTF97987.1"/>
    </source>
</evidence>
<proteinExistence type="predicted"/>